<reference evidence="2 3" key="1">
    <citation type="submission" date="2022-03" db="EMBL/GenBank/DDBJ databases">
        <title>Parabacteroides sp. nov. isolated from swine feces.</title>
        <authorList>
            <person name="Bak J.E."/>
        </authorList>
    </citation>
    <scope>NUCLEOTIDE SEQUENCE [LARGE SCALE GENOMIC DNA]</scope>
    <source>
        <strain evidence="2 3">AGMB00274</strain>
    </source>
</reference>
<feature type="chain" id="PRO_5045921656" evidence="1">
    <location>
        <begin position="21"/>
        <end position="279"/>
    </location>
</feature>
<dbReference type="SUPFAM" id="SSF54001">
    <property type="entry name" value="Cysteine proteinases"/>
    <property type="match status" value="1"/>
</dbReference>
<dbReference type="Gene3D" id="2.30.260.10">
    <property type="entry name" value="putative xylanase like domain"/>
    <property type="match status" value="1"/>
</dbReference>
<sequence>MRTILSWLCALFFFSYGVGAQSLSYTKADSLFCLQVLDSLKHLQTTDAGERLVQVAHLFLDKPYVAATLEGEPETLVVNFRELDCTTLVESVLALSQPVSSFADYTEALRGLRYRKGEVRYTERLHYIADWMYENDKRGLVKDITPELPGSEPLPLALSFMSSHPESYPALKGHPERVARMQEVESAVNARSGYAYLPKERMGEAEKFIRNGDIIGFVTTIKGLDVTHLGIAYWATPERLTFIHASSSARKVIVNPDSLESYLKRQKSCRGIWLIRPNS</sequence>
<evidence type="ECO:0000313" key="2">
    <source>
        <dbReference type="EMBL" id="MCJ2380206.1"/>
    </source>
</evidence>
<dbReference type="EMBL" id="JAKZMM010000011">
    <property type="protein sequence ID" value="MCJ2380206.1"/>
    <property type="molecule type" value="Genomic_DNA"/>
</dbReference>
<evidence type="ECO:0000256" key="1">
    <source>
        <dbReference type="SAM" id="SignalP"/>
    </source>
</evidence>
<dbReference type="Proteomes" id="UP001165444">
    <property type="component" value="Unassembled WGS sequence"/>
</dbReference>
<keyword evidence="1" id="KW-0732">Signal</keyword>
<gene>
    <name evidence="2" type="ORF">MUN53_06195</name>
</gene>
<accession>A0ABT0C0Q6</accession>
<dbReference type="InterPro" id="IPR010846">
    <property type="entry name" value="AmiA-like"/>
</dbReference>
<organism evidence="2 3">
    <name type="scientific">Parabacteroides faecalis</name>
    <dbReference type="NCBI Taxonomy" id="2924040"/>
    <lineage>
        <taxon>Bacteria</taxon>
        <taxon>Pseudomonadati</taxon>
        <taxon>Bacteroidota</taxon>
        <taxon>Bacteroidia</taxon>
        <taxon>Bacteroidales</taxon>
        <taxon>Tannerellaceae</taxon>
        <taxon>Parabacteroides</taxon>
    </lineage>
</organism>
<dbReference type="Pfam" id="PF07313">
    <property type="entry name" value="AmiA-like"/>
    <property type="match status" value="1"/>
</dbReference>
<feature type="signal peptide" evidence="1">
    <location>
        <begin position="1"/>
        <end position="20"/>
    </location>
</feature>
<protein>
    <submittedName>
        <fullName evidence="2">DUF1460 domain-containing protein</fullName>
    </submittedName>
</protein>
<dbReference type="RefSeq" id="WP_243323958.1">
    <property type="nucleotide sequence ID" value="NZ_JAKZMM010000011.1"/>
</dbReference>
<keyword evidence="3" id="KW-1185">Reference proteome</keyword>
<name>A0ABT0C0Q6_9BACT</name>
<proteinExistence type="predicted"/>
<dbReference type="Gene3D" id="1.10.3670.10">
    <property type="entry name" value="Putative xylanase like domain"/>
    <property type="match status" value="1"/>
</dbReference>
<dbReference type="InterPro" id="IPR038765">
    <property type="entry name" value="Papain-like_cys_pep_sf"/>
</dbReference>
<evidence type="ECO:0000313" key="3">
    <source>
        <dbReference type="Proteomes" id="UP001165444"/>
    </source>
</evidence>
<comment type="caution">
    <text evidence="2">The sequence shown here is derived from an EMBL/GenBank/DDBJ whole genome shotgun (WGS) entry which is preliminary data.</text>
</comment>